<keyword evidence="5" id="KW-1185">Reference proteome</keyword>
<feature type="transmembrane region" description="Helical" evidence="2">
    <location>
        <begin position="61"/>
        <end position="80"/>
    </location>
</feature>
<keyword evidence="2" id="KW-1133">Transmembrane helix</keyword>
<feature type="transmembrane region" description="Helical" evidence="2">
    <location>
        <begin position="27"/>
        <end position="49"/>
    </location>
</feature>
<dbReference type="RefSeq" id="WP_311823709.1">
    <property type="nucleotide sequence ID" value="NZ_JARPYF010000021.1"/>
</dbReference>
<dbReference type="EMBL" id="JARPYI010000004">
    <property type="protein sequence ID" value="MDT2600079.1"/>
    <property type="molecule type" value="Genomic_DNA"/>
</dbReference>
<dbReference type="Pfam" id="PF02517">
    <property type="entry name" value="Rce1-like"/>
    <property type="match status" value="1"/>
</dbReference>
<proteinExistence type="inferred from homology"/>
<feature type="domain" description="CAAX prenyl protease 2/Lysostaphin resistance protein A-like" evidence="3">
    <location>
        <begin position="146"/>
        <end position="248"/>
    </location>
</feature>
<feature type="transmembrane region" description="Helical" evidence="2">
    <location>
        <begin position="164"/>
        <end position="180"/>
    </location>
</feature>
<comment type="similarity">
    <text evidence="1">Belongs to the UPF0177 family.</text>
</comment>
<reference evidence="4 5" key="1">
    <citation type="submission" date="2023-03" db="EMBL/GenBank/DDBJ databases">
        <authorList>
            <person name="Shen W."/>
            <person name="Cai J."/>
        </authorList>
    </citation>
    <scope>NUCLEOTIDE SEQUENCE [LARGE SCALE GENOMIC DNA]</scope>
    <source>
        <strain evidence="4 5">D6-4</strain>
    </source>
</reference>
<feature type="transmembrane region" description="Helical" evidence="2">
    <location>
        <begin position="187"/>
        <end position="205"/>
    </location>
</feature>
<keyword evidence="2" id="KW-0472">Membrane</keyword>
<gene>
    <name evidence="4" type="ORF">P7D85_09870</name>
</gene>
<dbReference type="InterPro" id="IPR003675">
    <property type="entry name" value="Rce1/LyrA-like_dom"/>
</dbReference>
<evidence type="ECO:0000256" key="1">
    <source>
        <dbReference type="ARBA" id="ARBA00009067"/>
    </source>
</evidence>
<feature type="transmembrane region" description="Helical" evidence="2">
    <location>
        <begin position="236"/>
        <end position="256"/>
    </location>
</feature>
<feature type="transmembrane region" description="Helical" evidence="2">
    <location>
        <begin position="101"/>
        <end position="127"/>
    </location>
</feature>
<evidence type="ECO:0000313" key="5">
    <source>
        <dbReference type="Proteomes" id="UP001252875"/>
    </source>
</evidence>
<evidence type="ECO:0000259" key="3">
    <source>
        <dbReference type="Pfam" id="PF02517"/>
    </source>
</evidence>
<organism evidence="4 5">
    <name type="scientific">Enterococcus hulanensis</name>
    <dbReference type="NCBI Taxonomy" id="2559929"/>
    <lineage>
        <taxon>Bacteria</taxon>
        <taxon>Bacillati</taxon>
        <taxon>Bacillota</taxon>
        <taxon>Bacilli</taxon>
        <taxon>Lactobacillales</taxon>
        <taxon>Enterococcaceae</taxon>
        <taxon>Enterococcus</taxon>
    </lineage>
</organism>
<dbReference type="Proteomes" id="UP001252875">
    <property type="component" value="Unassembled WGS sequence"/>
</dbReference>
<evidence type="ECO:0000313" key="4">
    <source>
        <dbReference type="EMBL" id="MDT2600079.1"/>
    </source>
</evidence>
<keyword evidence="2" id="KW-0812">Transmembrane</keyword>
<comment type="caution">
    <text evidence="4">The sequence shown here is derived from an EMBL/GenBank/DDBJ whole genome shotgun (WGS) entry which is preliminary data.</text>
</comment>
<accession>A0ABU3EYW9</accession>
<evidence type="ECO:0000256" key="2">
    <source>
        <dbReference type="SAM" id="Phobius"/>
    </source>
</evidence>
<protein>
    <submittedName>
        <fullName evidence="4">Type II CAAX endopeptidase family protein</fullName>
    </submittedName>
</protein>
<name>A0ABU3EYW9_9ENTE</name>
<sequence>MKKESFNYPYIFDDDALISASGWLKILGANILAFILLSTSILQAIPIFGTPSLSHYYHPTFFEAIQIVSPGILFLVINFLGFYWGTNGNWRRLFRPLKGKAWLWIVLFIFLTWIVGSITGGLASHFFGSETNPQDVLSASHSGAWTAFWLVRLENVFQLLGEEFLALMPFLAFAQLGYHWGWSKKRALLFGLVVSSVIFGLYHISTYGYNVGYAILGLTFTRIAMTMAYMKTKSIWASYAVHFTFDFLSFLISFLLV</sequence>